<dbReference type="PROSITE" id="PS51379">
    <property type="entry name" value="4FE4S_FER_2"/>
    <property type="match status" value="2"/>
</dbReference>
<dbReference type="GO" id="GO:0046872">
    <property type="term" value="F:metal ion binding"/>
    <property type="evidence" value="ECO:0007669"/>
    <property type="project" value="UniProtKB-KW"/>
</dbReference>
<keyword evidence="2" id="KW-0479">Metal-binding</keyword>
<feature type="domain" description="4Fe-4S ferredoxin-type" evidence="5">
    <location>
        <begin position="70"/>
        <end position="99"/>
    </location>
</feature>
<reference evidence="6 7" key="1">
    <citation type="submission" date="2018-07" db="EMBL/GenBank/DDBJ databases">
        <title>Genomic Encyclopedia of Type Strains, Phase IV (KMG-IV): sequencing the most valuable type-strain genomes for metagenomic binning, comparative biology and taxonomic classification.</title>
        <authorList>
            <person name="Goeker M."/>
        </authorList>
    </citation>
    <scope>NUCLEOTIDE SEQUENCE [LARGE SCALE GENOMIC DNA]</scope>
    <source>
        <strain evidence="6 7">DSM 7466</strain>
    </source>
</reference>
<dbReference type="EMBL" id="QREL01000002">
    <property type="protein sequence ID" value="REE26239.1"/>
    <property type="molecule type" value="Genomic_DNA"/>
</dbReference>
<dbReference type="InterPro" id="IPR017896">
    <property type="entry name" value="4Fe4S_Fe-S-bd"/>
</dbReference>
<dbReference type="SUPFAM" id="SSF54862">
    <property type="entry name" value="4Fe-4S ferredoxins"/>
    <property type="match status" value="1"/>
</dbReference>
<dbReference type="PANTHER" id="PTHR43177">
    <property type="entry name" value="PROTEIN NRFC"/>
    <property type="match status" value="1"/>
</dbReference>
<evidence type="ECO:0000256" key="4">
    <source>
        <dbReference type="ARBA" id="ARBA00023014"/>
    </source>
</evidence>
<protein>
    <submittedName>
        <fullName evidence="6">Fe-S-cluster-containing hydrogenase component 2</fullName>
    </submittedName>
</protein>
<dbReference type="Pfam" id="PF13247">
    <property type="entry name" value="Fer4_11"/>
    <property type="match status" value="1"/>
</dbReference>
<evidence type="ECO:0000259" key="5">
    <source>
        <dbReference type="PROSITE" id="PS51379"/>
    </source>
</evidence>
<dbReference type="GO" id="GO:0051539">
    <property type="term" value="F:4 iron, 4 sulfur cluster binding"/>
    <property type="evidence" value="ECO:0007669"/>
    <property type="project" value="UniProtKB-KW"/>
</dbReference>
<accession>A0A371NB31</accession>
<gene>
    <name evidence="6" type="ORF">C7452_1197</name>
</gene>
<feature type="domain" description="4Fe-4S ferredoxin-type" evidence="5">
    <location>
        <begin position="8"/>
        <end position="38"/>
    </location>
</feature>
<evidence type="ECO:0000256" key="1">
    <source>
        <dbReference type="ARBA" id="ARBA00022485"/>
    </source>
</evidence>
<comment type="caution">
    <text evidence="6">The sequence shown here is derived from an EMBL/GenBank/DDBJ whole genome shotgun (WGS) entry which is preliminary data.</text>
</comment>
<organism evidence="6 7">
    <name type="scientific">Methanothermobacter defluvii</name>
    <dbReference type="NCBI Taxonomy" id="49339"/>
    <lineage>
        <taxon>Archaea</taxon>
        <taxon>Methanobacteriati</taxon>
        <taxon>Methanobacteriota</taxon>
        <taxon>Methanomada group</taxon>
        <taxon>Methanobacteria</taxon>
        <taxon>Methanobacteriales</taxon>
        <taxon>Methanobacteriaceae</taxon>
        <taxon>Methanothermobacter</taxon>
    </lineage>
</organism>
<evidence type="ECO:0000256" key="3">
    <source>
        <dbReference type="ARBA" id="ARBA00023004"/>
    </source>
</evidence>
<evidence type="ECO:0000313" key="7">
    <source>
        <dbReference type="Proteomes" id="UP000256864"/>
    </source>
</evidence>
<keyword evidence="7" id="KW-1185">Reference proteome</keyword>
<keyword evidence="3" id="KW-0408">Iron</keyword>
<name>A0A371NB31_9EURY</name>
<proteinExistence type="predicted"/>
<dbReference type="Gene3D" id="3.30.70.20">
    <property type="match status" value="2"/>
</dbReference>
<dbReference type="InterPro" id="IPR050954">
    <property type="entry name" value="ET_IronSulfur_Cluster-Binding"/>
</dbReference>
<keyword evidence="4" id="KW-0411">Iron-sulfur</keyword>
<evidence type="ECO:0000256" key="2">
    <source>
        <dbReference type="ARBA" id="ARBA00022723"/>
    </source>
</evidence>
<dbReference type="PANTHER" id="PTHR43177:SF3">
    <property type="entry name" value="PROTEIN NRFC HOMOLOG"/>
    <property type="match status" value="1"/>
</dbReference>
<sequence length="160" mass="17415">MRGGSVKMLMVMDPARCSGCDDCINACRETHGVARARKGDRMPLFCLQCHPEKAPCARICPVGAIREVDGALVVDEESCILCKLCMVACPAGMIVMNTEKKSAEKCTLCMDADVILPACVEACKENVLKLVSLDDLAELRDRADFSEVLEEAVKIYGKKI</sequence>
<evidence type="ECO:0000313" key="6">
    <source>
        <dbReference type="EMBL" id="REE26239.1"/>
    </source>
</evidence>
<dbReference type="PROSITE" id="PS00198">
    <property type="entry name" value="4FE4S_FER_1"/>
    <property type="match status" value="1"/>
</dbReference>
<dbReference type="GO" id="GO:0016491">
    <property type="term" value="F:oxidoreductase activity"/>
    <property type="evidence" value="ECO:0007669"/>
    <property type="project" value="UniProtKB-ARBA"/>
</dbReference>
<dbReference type="Pfam" id="PF12800">
    <property type="entry name" value="Fer4_4"/>
    <property type="match status" value="1"/>
</dbReference>
<dbReference type="AlphaFoldDB" id="A0A371NB31"/>
<dbReference type="InterPro" id="IPR017900">
    <property type="entry name" value="4Fe4S_Fe_S_CS"/>
</dbReference>
<dbReference type="Proteomes" id="UP000256864">
    <property type="component" value="Unassembled WGS sequence"/>
</dbReference>
<keyword evidence="1" id="KW-0004">4Fe-4S</keyword>